<reference evidence="3" key="1">
    <citation type="submission" date="2016-10" db="EMBL/GenBank/DDBJ databases">
        <authorList>
            <person name="Varghese N."/>
            <person name="Submissions S."/>
        </authorList>
    </citation>
    <scope>NUCLEOTIDE SEQUENCE [LARGE SCALE GENOMIC DNA]</scope>
    <source>
        <strain evidence="3">DSM 44260</strain>
    </source>
</reference>
<evidence type="ECO:0000259" key="1">
    <source>
        <dbReference type="Pfam" id="PF00155"/>
    </source>
</evidence>
<dbReference type="GO" id="GO:0047536">
    <property type="term" value="F:2-aminoadipate transaminase activity"/>
    <property type="evidence" value="ECO:0007669"/>
    <property type="project" value="TreeGrafter"/>
</dbReference>
<keyword evidence="3" id="KW-1185">Reference proteome</keyword>
<dbReference type="InterPro" id="IPR015422">
    <property type="entry name" value="PyrdxlP-dep_Trfase_small"/>
</dbReference>
<dbReference type="Gene3D" id="3.90.1150.10">
    <property type="entry name" value="Aspartate Aminotransferase, domain 1"/>
    <property type="match status" value="1"/>
</dbReference>
<proteinExistence type="predicted"/>
<dbReference type="CDD" id="cd00609">
    <property type="entry name" value="AAT_like"/>
    <property type="match status" value="1"/>
</dbReference>
<evidence type="ECO:0000313" key="3">
    <source>
        <dbReference type="Proteomes" id="UP000199051"/>
    </source>
</evidence>
<dbReference type="Pfam" id="PF00155">
    <property type="entry name" value="Aminotran_1_2"/>
    <property type="match status" value="1"/>
</dbReference>
<dbReference type="GO" id="GO:0030170">
    <property type="term" value="F:pyridoxal phosphate binding"/>
    <property type="evidence" value="ECO:0007669"/>
    <property type="project" value="InterPro"/>
</dbReference>
<evidence type="ECO:0000313" key="2">
    <source>
        <dbReference type="EMBL" id="SES42572.1"/>
    </source>
</evidence>
<dbReference type="InterPro" id="IPR015421">
    <property type="entry name" value="PyrdxlP-dep_Trfase_major"/>
</dbReference>
<accession>A0A1H9X8X0</accession>
<dbReference type="InterPro" id="IPR015424">
    <property type="entry name" value="PyrdxlP-dep_Trfase"/>
</dbReference>
<dbReference type="RefSeq" id="WP_092784993.1">
    <property type="nucleotide sequence ID" value="NZ_FOGI01000013.1"/>
</dbReference>
<feature type="domain" description="Aminotransferase class I/classII large" evidence="1">
    <location>
        <begin position="65"/>
        <end position="390"/>
    </location>
</feature>
<dbReference type="Proteomes" id="UP000199051">
    <property type="component" value="Unassembled WGS sequence"/>
</dbReference>
<organism evidence="2 3">
    <name type="scientific">Actinokineospora terrae</name>
    <dbReference type="NCBI Taxonomy" id="155974"/>
    <lineage>
        <taxon>Bacteria</taxon>
        <taxon>Bacillati</taxon>
        <taxon>Actinomycetota</taxon>
        <taxon>Actinomycetes</taxon>
        <taxon>Pseudonocardiales</taxon>
        <taxon>Pseudonocardiaceae</taxon>
        <taxon>Actinokineospora</taxon>
    </lineage>
</organism>
<gene>
    <name evidence="2" type="ORF">SAMN04487818_113157</name>
</gene>
<dbReference type="STRING" id="155974.SAMN04487818_113157"/>
<dbReference type="InterPro" id="IPR004839">
    <property type="entry name" value="Aminotransferase_I/II_large"/>
</dbReference>
<dbReference type="PANTHER" id="PTHR42858:SF1">
    <property type="entry name" value="LD15494P"/>
    <property type="match status" value="1"/>
</dbReference>
<dbReference type="PANTHER" id="PTHR42858">
    <property type="entry name" value="AMINOTRANSFERASE"/>
    <property type="match status" value="1"/>
</dbReference>
<sequence>MTAAHRAGALSHTRRWDTTVVQAVSRPGVLDLGPGYLEPELLPVDLVRDAYATALAEFGAAALSYGADQGNEVLRVGLAAREAAASGYPCGPEHVLVTAGTSQALHLVGTAMAAPGDTVLVDRLSYDFGRRVLTDHGLRLREVRLDEGGMDPRALHDALTAERVAGRHVGFVLLNPTFHNPTGTLVGIDRRRELLAVAALHGVLVVEDDAYAELGLDGTDLPPSLVSLAEYDGVIRLGTFAKTIGPGLRLGWLVAHPAVVSGLARRGTFVSGGCVNHTTSLAIATLVRDGHYDQRLDWLRSCLRERRDALVNALRAGADDLAEFTTPGGGFFLWLRFPPGRTEDELLAAAASVGVNAAAGSRFGTAGGSAIRLAYSFTPPGGLAEAAARLAAAWRPAAGPGQRRHP</sequence>
<dbReference type="EMBL" id="FOGI01000013">
    <property type="protein sequence ID" value="SES42572.1"/>
    <property type="molecule type" value="Genomic_DNA"/>
</dbReference>
<dbReference type="AlphaFoldDB" id="A0A1H9X8X0"/>
<name>A0A1H9X8X0_9PSEU</name>
<dbReference type="SUPFAM" id="SSF53383">
    <property type="entry name" value="PLP-dependent transferases"/>
    <property type="match status" value="1"/>
</dbReference>
<protein>
    <submittedName>
        <fullName evidence="2">Enduracididine biosynthesis enzyme MppQ</fullName>
    </submittedName>
</protein>
<dbReference type="Gene3D" id="3.40.640.10">
    <property type="entry name" value="Type I PLP-dependent aspartate aminotransferase-like (Major domain)"/>
    <property type="match status" value="1"/>
</dbReference>